<evidence type="ECO:0000256" key="8">
    <source>
        <dbReference type="ARBA" id="ARBA00033408"/>
    </source>
</evidence>
<comment type="similarity">
    <text evidence="2 9">Belongs to the RecN family.</text>
</comment>
<dbReference type="SMART" id="SM00382">
    <property type="entry name" value="AAA"/>
    <property type="match status" value="1"/>
</dbReference>
<evidence type="ECO:0000313" key="12">
    <source>
        <dbReference type="EMBL" id="MBY5957873.1"/>
    </source>
</evidence>
<feature type="domain" description="AAA+ ATPase" evidence="11">
    <location>
        <begin position="21"/>
        <end position="507"/>
    </location>
</feature>
<comment type="function">
    <text evidence="1 9">May be involved in recombinational repair of damaged DNA.</text>
</comment>
<dbReference type="GO" id="GO:0006310">
    <property type="term" value="P:DNA recombination"/>
    <property type="evidence" value="ECO:0007669"/>
    <property type="project" value="InterPro"/>
</dbReference>
<feature type="coiled-coil region" evidence="10">
    <location>
        <begin position="318"/>
        <end position="369"/>
    </location>
</feature>
<dbReference type="PANTHER" id="PTHR11059">
    <property type="entry name" value="DNA REPAIR PROTEIN RECN"/>
    <property type="match status" value="1"/>
</dbReference>
<dbReference type="Gene3D" id="6.10.140.1090">
    <property type="match status" value="1"/>
</dbReference>
<dbReference type="Proteomes" id="UP000753961">
    <property type="component" value="Unassembled WGS sequence"/>
</dbReference>
<evidence type="ECO:0000256" key="4">
    <source>
        <dbReference type="ARBA" id="ARBA00022741"/>
    </source>
</evidence>
<dbReference type="InterPro" id="IPR003593">
    <property type="entry name" value="AAA+_ATPase"/>
</dbReference>
<evidence type="ECO:0000256" key="1">
    <source>
        <dbReference type="ARBA" id="ARBA00003618"/>
    </source>
</evidence>
<dbReference type="GO" id="GO:0043590">
    <property type="term" value="C:bacterial nucleoid"/>
    <property type="evidence" value="ECO:0007669"/>
    <property type="project" value="TreeGrafter"/>
</dbReference>
<evidence type="ECO:0000256" key="10">
    <source>
        <dbReference type="SAM" id="Coils"/>
    </source>
</evidence>
<dbReference type="GO" id="GO:0005524">
    <property type="term" value="F:ATP binding"/>
    <property type="evidence" value="ECO:0007669"/>
    <property type="project" value="UniProtKB-KW"/>
</dbReference>
<keyword evidence="13" id="KW-1185">Reference proteome</keyword>
<dbReference type="GO" id="GO:0006281">
    <property type="term" value="P:DNA repair"/>
    <property type="evidence" value="ECO:0007669"/>
    <property type="project" value="UniProtKB-KW"/>
</dbReference>
<evidence type="ECO:0000256" key="5">
    <source>
        <dbReference type="ARBA" id="ARBA00022763"/>
    </source>
</evidence>
<dbReference type="PIRSF" id="PIRSF003128">
    <property type="entry name" value="RecN"/>
    <property type="match status" value="1"/>
</dbReference>
<evidence type="ECO:0000256" key="2">
    <source>
        <dbReference type="ARBA" id="ARBA00009441"/>
    </source>
</evidence>
<dbReference type="InterPro" id="IPR004604">
    <property type="entry name" value="DNA_recomb/repair_RecN"/>
</dbReference>
<keyword evidence="10" id="KW-0175">Coiled coil</keyword>
<protein>
    <recommendedName>
        <fullName evidence="3 9">DNA repair protein RecN</fullName>
    </recommendedName>
    <alternativeName>
        <fullName evidence="8 9">Recombination protein N</fullName>
    </alternativeName>
</protein>
<gene>
    <name evidence="12" type="primary">recN</name>
    <name evidence="12" type="ORF">KUV50_07015</name>
</gene>
<dbReference type="Gene3D" id="3.40.50.300">
    <property type="entry name" value="P-loop containing nucleotide triphosphate hydrolases"/>
    <property type="match status" value="2"/>
</dbReference>
<dbReference type="SUPFAM" id="SSF52540">
    <property type="entry name" value="P-loop containing nucleoside triphosphate hydrolases"/>
    <property type="match status" value="1"/>
</dbReference>
<feature type="coiled-coil region" evidence="10">
    <location>
        <begin position="251"/>
        <end position="285"/>
    </location>
</feature>
<reference evidence="12" key="1">
    <citation type="submission" date="2021-06" db="EMBL/GenBank/DDBJ databases">
        <title>44 bacteria genomes isolated from Dapeng, Shenzhen.</title>
        <authorList>
            <person name="Zheng W."/>
            <person name="Yu S."/>
            <person name="Huang Y."/>
        </authorList>
    </citation>
    <scope>NUCLEOTIDE SEQUENCE</scope>
    <source>
        <strain evidence="12">DP5N28-2</strain>
    </source>
</reference>
<name>A0A953HU16_9BACT</name>
<keyword evidence="6" id="KW-0067">ATP-binding</keyword>
<evidence type="ECO:0000313" key="13">
    <source>
        <dbReference type="Proteomes" id="UP000753961"/>
    </source>
</evidence>
<accession>A0A953HU16</accession>
<evidence type="ECO:0000259" key="11">
    <source>
        <dbReference type="SMART" id="SM00382"/>
    </source>
</evidence>
<keyword evidence="4" id="KW-0547">Nucleotide-binding</keyword>
<evidence type="ECO:0000256" key="7">
    <source>
        <dbReference type="ARBA" id="ARBA00023204"/>
    </source>
</evidence>
<dbReference type="PANTHER" id="PTHR11059:SF0">
    <property type="entry name" value="DNA REPAIR PROTEIN RECN"/>
    <property type="match status" value="1"/>
</dbReference>
<keyword evidence="5 9" id="KW-0227">DNA damage</keyword>
<dbReference type="EMBL" id="JAHVHU010000006">
    <property type="protein sequence ID" value="MBY5957873.1"/>
    <property type="molecule type" value="Genomic_DNA"/>
</dbReference>
<dbReference type="RefSeq" id="WP_222579393.1">
    <property type="nucleotide sequence ID" value="NZ_JAHVHU010000006.1"/>
</dbReference>
<dbReference type="NCBIfam" id="TIGR00634">
    <property type="entry name" value="recN"/>
    <property type="match status" value="1"/>
</dbReference>
<sequence>MLKSLHIKNFVLIDELTIQFSDHLTTITGETGAGKSILLGALNLILGQRADTSLVANQDQTCVIEGTFDLQAYDLEPVFETEELDYEPITVLRREIRSNGKSRAFVNDNLVNLTTLKSLADHLIDIHEQFDSHFLRDRRFQFQVIDSLAGQLKETIQYQQLFTQLKKRKTDLRTQREQFATLRQKKDFLEFQLHEIQKLQYQPGEFQELEEELNVVKNAADISDIIQLADHLFEGAENNLLDQFRGLIHRVTAIQGNMEALKRLNSRLESNYIELEDLYKEITQLDDLVEVDPGRSDWIENRMAEIFKVVKKHHLDDAESLTRLTKNLEDELAQIEQTDTATQALEDEIGRLEKELHQKADSLSQARKEQVAPIRDAVLEHLTLLNLGKADFKIEIHPADELNDHGRDELKFLFSANPGVALSPVEKVASGGEISRLALSIKALIARSIPLPTIVFDEIDAAVSGSAADKMGTLLYNLGRHHQVICITHSPQVASRADKHLFVYKEVTGQKTESQIRELEKEERITELAIMMSSDPPSSSALENAKYLLEKTLSH</sequence>
<dbReference type="CDD" id="cd03241">
    <property type="entry name" value="ABC_RecN"/>
    <property type="match status" value="1"/>
</dbReference>
<evidence type="ECO:0000256" key="9">
    <source>
        <dbReference type="PIRNR" id="PIRNR003128"/>
    </source>
</evidence>
<comment type="caution">
    <text evidence="12">The sequence shown here is derived from an EMBL/GenBank/DDBJ whole genome shotgun (WGS) entry which is preliminary data.</text>
</comment>
<dbReference type="GO" id="GO:0009432">
    <property type="term" value="P:SOS response"/>
    <property type="evidence" value="ECO:0007669"/>
    <property type="project" value="TreeGrafter"/>
</dbReference>
<dbReference type="InterPro" id="IPR003395">
    <property type="entry name" value="RecF/RecN/SMC_N"/>
</dbReference>
<proteinExistence type="inferred from homology"/>
<organism evidence="12 13">
    <name type="scientific">Membranihabitans marinus</name>
    <dbReference type="NCBI Taxonomy" id="1227546"/>
    <lineage>
        <taxon>Bacteria</taxon>
        <taxon>Pseudomonadati</taxon>
        <taxon>Bacteroidota</taxon>
        <taxon>Saprospiria</taxon>
        <taxon>Saprospirales</taxon>
        <taxon>Saprospiraceae</taxon>
        <taxon>Membranihabitans</taxon>
    </lineage>
</organism>
<keyword evidence="7 9" id="KW-0234">DNA repair</keyword>
<evidence type="ECO:0000256" key="6">
    <source>
        <dbReference type="ARBA" id="ARBA00022840"/>
    </source>
</evidence>
<evidence type="ECO:0000256" key="3">
    <source>
        <dbReference type="ARBA" id="ARBA00021315"/>
    </source>
</evidence>
<dbReference type="InterPro" id="IPR027417">
    <property type="entry name" value="P-loop_NTPase"/>
</dbReference>
<dbReference type="Pfam" id="PF02463">
    <property type="entry name" value="SMC_N"/>
    <property type="match status" value="1"/>
</dbReference>
<dbReference type="AlphaFoldDB" id="A0A953HU16"/>